<sequence>MAVSTYSATNLFELIENAEDFILLDVRNELDFERFMIEGPSEFTMLNIPYFDFIDEPEATAARVPEGKPVRIVCAKESSSQFVADILDGCGRKDIAWLEGGINTWGNVLIARRINNEEEAYEVWQFNRPAKASCGYGIVYEDEMFIFDPSRATDFLIEFAASRGAKVTHTFETHLQADYISGSPALAEETGATFVAHESDYGASLHDYRALADGEIFEFAKAGGPRVLCTHSPGHTPGSTTYIVDEKYMLSGDTVFIVSIGRPDLGKRVVEWARTLYTTLKERITVLPDTLLVLPAHFTDWEREADEQLRIVNDFGTVKSLNEAIYGIEDEAEFVEYIKANIRDQPEIYDQIRLVNAGRLTPDPKEQNVMDLGKNECAASGHGGA</sequence>
<proteinExistence type="predicted"/>
<dbReference type="SUPFAM" id="SSF56281">
    <property type="entry name" value="Metallo-hydrolase/oxidoreductase"/>
    <property type="match status" value="1"/>
</dbReference>
<accession>A0A1J5T6S7</accession>
<evidence type="ECO:0000313" key="3">
    <source>
        <dbReference type="Proteomes" id="UP000182853"/>
    </source>
</evidence>
<dbReference type="GO" id="GO:0070813">
    <property type="term" value="P:hydrogen sulfide metabolic process"/>
    <property type="evidence" value="ECO:0007669"/>
    <property type="project" value="TreeGrafter"/>
</dbReference>
<comment type="caution">
    <text evidence="2">The sequence shown here is derived from an EMBL/GenBank/DDBJ whole genome shotgun (WGS) entry which is preliminary data.</text>
</comment>
<dbReference type="InterPro" id="IPR044528">
    <property type="entry name" value="POD-like_MBL-fold"/>
</dbReference>
<dbReference type="PANTHER" id="PTHR43084:SF7">
    <property type="entry name" value="BETA-LACTAMASE DOMAIN PROTEIN"/>
    <property type="match status" value="1"/>
</dbReference>
<dbReference type="AlphaFoldDB" id="A0A1J5T6S7"/>
<dbReference type="Proteomes" id="UP000182853">
    <property type="component" value="Unassembled WGS sequence"/>
</dbReference>
<dbReference type="Pfam" id="PF00581">
    <property type="entry name" value="Rhodanese"/>
    <property type="match status" value="1"/>
</dbReference>
<dbReference type="SUPFAM" id="SSF52821">
    <property type="entry name" value="Rhodanese/Cell cycle control phosphatase"/>
    <property type="match status" value="1"/>
</dbReference>
<dbReference type="InterPro" id="IPR001279">
    <property type="entry name" value="Metallo-B-lactamas"/>
</dbReference>
<dbReference type="GO" id="GO:0050313">
    <property type="term" value="F:sulfur dioxygenase activity"/>
    <property type="evidence" value="ECO:0007669"/>
    <property type="project" value="InterPro"/>
</dbReference>
<dbReference type="InterPro" id="IPR051682">
    <property type="entry name" value="Mito_Persulfide_Diox"/>
</dbReference>
<dbReference type="Pfam" id="PF00753">
    <property type="entry name" value="Lactamase_B"/>
    <property type="match status" value="1"/>
</dbReference>
<dbReference type="Gene3D" id="3.60.15.10">
    <property type="entry name" value="Ribonuclease Z/Hydroxyacylglutathione hydrolase-like"/>
    <property type="match status" value="1"/>
</dbReference>
<dbReference type="SMART" id="SM00450">
    <property type="entry name" value="RHOD"/>
    <property type="match status" value="1"/>
</dbReference>
<dbReference type="InterPro" id="IPR036866">
    <property type="entry name" value="RibonucZ/Hydroxyglut_hydro"/>
</dbReference>
<dbReference type="EMBL" id="MIYT01000008">
    <property type="protein sequence ID" value="OIR11944.1"/>
    <property type="molecule type" value="Genomic_DNA"/>
</dbReference>
<gene>
    <name evidence="2" type="ORF">BEU05_03490</name>
</gene>
<dbReference type="Gene3D" id="3.40.250.10">
    <property type="entry name" value="Rhodanese-like domain"/>
    <property type="match status" value="1"/>
</dbReference>
<dbReference type="InterPro" id="IPR001763">
    <property type="entry name" value="Rhodanese-like_dom"/>
</dbReference>
<protein>
    <recommendedName>
        <fullName evidence="1">Rhodanese domain-containing protein</fullName>
    </recommendedName>
</protein>
<dbReference type="CDD" id="cd07724">
    <property type="entry name" value="POD-like_MBL-fold"/>
    <property type="match status" value="1"/>
</dbReference>
<dbReference type="SMART" id="SM00849">
    <property type="entry name" value="Lactamase_B"/>
    <property type="match status" value="1"/>
</dbReference>
<dbReference type="GO" id="GO:0006749">
    <property type="term" value="P:glutathione metabolic process"/>
    <property type="evidence" value="ECO:0007669"/>
    <property type="project" value="InterPro"/>
</dbReference>
<organism evidence="2 3">
    <name type="scientific">Marine Group III euryarchaeote CG-Bathy2</name>
    <dbReference type="NCBI Taxonomy" id="1889002"/>
    <lineage>
        <taxon>Archaea</taxon>
        <taxon>Methanobacteriati</taxon>
        <taxon>Thermoplasmatota</taxon>
        <taxon>Thermoplasmata</taxon>
        <taxon>Candidatus Thermoprofundales</taxon>
    </lineage>
</organism>
<feature type="domain" description="Rhodanese" evidence="1">
    <location>
        <begin position="17"/>
        <end position="111"/>
    </location>
</feature>
<dbReference type="PANTHER" id="PTHR43084">
    <property type="entry name" value="PERSULFIDE DIOXYGENASE ETHE1"/>
    <property type="match status" value="1"/>
</dbReference>
<dbReference type="PROSITE" id="PS50206">
    <property type="entry name" value="RHODANESE_3"/>
    <property type="match status" value="1"/>
</dbReference>
<evidence type="ECO:0000259" key="1">
    <source>
        <dbReference type="PROSITE" id="PS50206"/>
    </source>
</evidence>
<dbReference type="InterPro" id="IPR036873">
    <property type="entry name" value="Rhodanese-like_dom_sf"/>
</dbReference>
<reference evidence="2 3" key="1">
    <citation type="submission" date="2016-08" db="EMBL/GenBank/DDBJ databases">
        <title>New Insights into Marine Group III Euryarchaeota, from dark to light.</title>
        <authorList>
            <person name="Haro-Moreno J.M."/>
            <person name="Rodriguez-Valera F."/>
            <person name="Lopez-Garcia P."/>
            <person name="Moreira D."/>
            <person name="Martin-Cuadrado A.B."/>
        </authorList>
    </citation>
    <scope>NUCLEOTIDE SEQUENCE [LARGE SCALE GENOMIC DNA]</scope>
    <source>
        <strain evidence="2">CG-Bathy2</strain>
    </source>
</reference>
<evidence type="ECO:0000313" key="2">
    <source>
        <dbReference type="EMBL" id="OIR11944.1"/>
    </source>
</evidence>
<name>A0A1J5T6S7_9ARCH</name>